<sequence length="359" mass="37497">MEPGNIRGTGSRQHSVGHTTEIIEGGASDIAAAVNRAGTGEQLIGLAEAVVVGGRRRELRVAHTRTGRHARRGHTERVAGLVEHALELPVTGKQIDAESARDRDLGGEWPVVRAVSGDGGGVLLPRLPRRFRSHHSAAERDRGRVIRPRRQPVGGGRRAQGAGGASPASHGPVQRVVAGVDRVACRVDSAGDVAIAVVAELAGTRVGVAARDGAAGEIADGAGRVQAVIGDDSGQPTCFVVAADRVRGLVEVVGVGRDRRAVTDDTLRGRRGGAVVGGDLDRATASVDAGRHPGTDLGFGDRLRAPIFDAVRDQCGGTVLAGRRQRPVQDVIDRGVGTQRDRGGQVRPRCQTQRSARCR</sequence>
<gene>
    <name evidence="3" type="ORF">UFOPK2656_01620</name>
    <name evidence="4" type="ORF">UFOPK3931_03510</name>
    <name evidence="2" type="ORF">UFOPK4189_01241</name>
</gene>
<accession>A0A6J6RN85</accession>
<name>A0A6J6RN85_9ZZZZ</name>
<evidence type="ECO:0000256" key="1">
    <source>
        <dbReference type="SAM" id="MobiDB-lite"/>
    </source>
</evidence>
<reference evidence="3" key="1">
    <citation type="submission" date="2020-05" db="EMBL/GenBank/DDBJ databases">
        <authorList>
            <person name="Chiriac C."/>
            <person name="Salcher M."/>
            <person name="Ghai R."/>
            <person name="Kavagutti S V."/>
        </authorList>
    </citation>
    <scope>NUCLEOTIDE SEQUENCE</scope>
</reference>
<organism evidence="3">
    <name type="scientific">freshwater metagenome</name>
    <dbReference type="NCBI Taxonomy" id="449393"/>
    <lineage>
        <taxon>unclassified sequences</taxon>
        <taxon>metagenomes</taxon>
        <taxon>ecological metagenomes</taxon>
    </lineage>
</organism>
<evidence type="ECO:0000313" key="4">
    <source>
        <dbReference type="EMBL" id="CAB5023642.1"/>
    </source>
</evidence>
<feature type="compositionally biased region" description="Gly residues" evidence="1">
    <location>
        <begin position="153"/>
        <end position="164"/>
    </location>
</feature>
<feature type="region of interest" description="Disordered" evidence="1">
    <location>
        <begin position="332"/>
        <end position="359"/>
    </location>
</feature>
<proteinExistence type="predicted"/>
<feature type="compositionally biased region" description="Polar residues" evidence="1">
    <location>
        <begin position="350"/>
        <end position="359"/>
    </location>
</feature>
<dbReference type="AlphaFoldDB" id="A0A6J6RN85"/>
<evidence type="ECO:0000313" key="2">
    <source>
        <dbReference type="EMBL" id="CAB4363460.1"/>
    </source>
</evidence>
<feature type="region of interest" description="Disordered" evidence="1">
    <location>
        <begin position="133"/>
        <end position="172"/>
    </location>
</feature>
<dbReference type="EMBL" id="CAFBOL010000198">
    <property type="protein sequence ID" value="CAB5023642.1"/>
    <property type="molecule type" value="Genomic_DNA"/>
</dbReference>
<dbReference type="EMBL" id="CAEZYF010000008">
    <property type="protein sequence ID" value="CAB4723887.1"/>
    <property type="molecule type" value="Genomic_DNA"/>
</dbReference>
<protein>
    <submittedName>
        <fullName evidence="3">Unannotated protein</fullName>
    </submittedName>
</protein>
<dbReference type="EMBL" id="CAESGF010000005">
    <property type="protein sequence ID" value="CAB4363460.1"/>
    <property type="molecule type" value="Genomic_DNA"/>
</dbReference>
<evidence type="ECO:0000313" key="3">
    <source>
        <dbReference type="EMBL" id="CAB4723887.1"/>
    </source>
</evidence>